<evidence type="ECO:0000256" key="5">
    <source>
        <dbReference type="ARBA" id="ARBA00023163"/>
    </source>
</evidence>
<dbReference type="GO" id="GO:0003677">
    <property type="term" value="F:DNA binding"/>
    <property type="evidence" value="ECO:0007669"/>
    <property type="project" value="UniProtKB-KW"/>
</dbReference>
<feature type="domain" description="HTH marR-type" evidence="6">
    <location>
        <begin position="10"/>
        <end position="140"/>
    </location>
</feature>
<keyword evidence="5" id="KW-0804">Transcription</keyword>
<reference evidence="7 8" key="1">
    <citation type="submission" date="2019-02" db="EMBL/GenBank/DDBJ databases">
        <authorList>
            <consortium name="Pathogen Informatics"/>
        </authorList>
    </citation>
    <scope>NUCLEOTIDE SEQUENCE [LARGE SCALE GENOMIC DNA]</scope>
    <source>
        <strain evidence="7 8">3012STDY6756504</strain>
    </source>
</reference>
<comment type="subcellular location">
    <subcellularLocation>
        <location evidence="1">Cytoplasm</location>
    </subcellularLocation>
</comment>
<dbReference type="InterPro" id="IPR036390">
    <property type="entry name" value="WH_DNA-bd_sf"/>
</dbReference>
<dbReference type="PANTHER" id="PTHR33164">
    <property type="entry name" value="TRANSCRIPTIONAL REGULATOR, MARR FAMILY"/>
    <property type="match status" value="1"/>
</dbReference>
<dbReference type="GO" id="GO:0003700">
    <property type="term" value="F:DNA-binding transcription factor activity"/>
    <property type="evidence" value="ECO:0007669"/>
    <property type="project" value="InterPro"/>
</dbReference>
<keyword evidence="3" id="KW-0805">Transcription regulation</keyword>
<dbReference type="InterPro" id="IPR036388">
    <property type="entry name" value="WH-like_DNA-bd_sf"/>
</dbReference>
<dbReference type="RefSeq" id="WP_130916989.1">
    <property type="nucleotide sequence ID" value="NZ_JADLPI010000003.1"/>
</dbReference>
<dbReference type="EMBL" id="LR215973">
    <property type="protein sequence ID" value="VFA98363.1"/>
    <property type="molecule type" value="Genomic_DNA"/>
</dbReference>
<dbReference type="Gene3D" id="1.10.10.10">
    <property type="entry name" value="Winged helix-like DNA-binding domain superfamily/Winged helix DNA-binding domain"/>
    <property type="match status" value="1"/>
</dbReference>
<protein>
    <submittedName>
        <fullName evidence="7">Organic hydroperoxide resistance transcriptional regulator</fullName>
    </submittedName>
</protein>
<keyword evidence="2" id="KW-0963">Cytoplasm</keyword>
<dbReference type="SMART" id="SM00347">
    <property type="entry name" value="HTH_MARR"/>
    <property type="match status" value="1"/>
</dbReference>
<dbReference type="InterPro" id="IPR055166">
    <property type="entry name" value="Transc_reg_Sar_Rot_HTH"/>
</dbReference>
<dbReference type="InterPro" id="IPR039422">
    <property type="entry name" value="MarR/SlyA-like"/>
</dbReference>
<evidence type="ECO:0000256" key="4">
    <source>
        <dbReference type="ARBA" id="ARBA00023125"/>
    </source>
</evidence>
<dbReference type="GO" id="GO:0006950">
    <property type="term" value="P:response to stress"/>
    <property type="evidence" value="ECO:0007669"/>
    <property type="project" value="TreeGrafter"/>
</dbReference>
<sequence length="156" mass="17138">MTDTDELALDNQVCFALYAASRAMIRLYRPLLDELGLTYPQYLVMLVLWERGEVSVKDLGAALELDSGTLSPLLKRLEAAGLVHRRRAADDERSVVVETTAEGQALRERARAVPRQVGCATGLDAAELAGFRAQLRAVTAFIDNQQLVLADPEENP</sequence>
<evidence type="ECO:0000256" key="1">
    <source>
        <dbReference type="ARBA" id="ARBA00004496"/>
    </source>
</evidence>
<proteinExistence type="predicted"/>
<dbReference type="PANTHER" id="PTHR33164:SF5">
    <property type="entry name" value="ORGANIC HYDROPEROXIDE RESISTANCE TRANSCRIPTIONAL REGULATOR"/>
    <property type="match status" value="1"/>
</dbReference>
<evidence type="ECO:0000313" key="7">
    <source>
        <dbReference type="EMBL" id="VFA98363.1"/>
    </source>
</evidence>
<dbReference type="Pfam" id="PF22381">
    <property type="entry name" value="Staph_reg_Sar_Rot"/>
    <property type="match status" value="1"/>
</dbReference>
<evidence type="ECO:0000313" key="8">
    <source>
        <dbReference type="Proteomes" id="UP000290439"/>
    </source>
</evidence>
<gene>
    <name evidence="7" type="primary">ohrR_1</name>
    <name evidence="7" type="ORF">NCTC10797_02130</name>
</gene>
<evidence type="ECO:0000256" key="3">
    <source>
        <dbReference type="ARBA" id="ARBA00023015"/>
    </source>
</evidence>
<dbReference type="PRINTS" id="PR00598">
    <property type="entry name" value="HTHMARR"/>
</dbReference>
<dbReference type="PROSITE" id="PS50995">
    <property type="entry name" value="HTH_MARR_2"/>
    <property type="match status" value="1"/>
</dbReference>
<evidence type="ECO:0000256" key="2">
    <source>
        <dbReference type="ARBA" id="ARBA00022490"/>
    </source>
</evidence>
<evidence type="ECO:0000259" key="6">
    <source>
        <dbReference type="PROSITE" id="PS50995"/>
    </source>
</evidence>
<dbReference type="FunFam" id="1.10.10.10:FF:000163">
    <property type="entry name" value="MarR family transcriptional regulator"/>
    <property type="match status" value="1"/>
</dbReference>
<dbReference type="AlphaFoldDB" id="A0A4V6IC67"/>
<name>A0A4V6IC67_9NOCA</name>
<dbReference type="GO" id="GO:0005737">
    <property type="term" value="C:cytoplasm"/>
    <property type="evidence" value="ECO:0007669"/>
    <property type="project" value="UniProtKB-SubCell"/>
</dbReference>
<dbReference type="Proteomes" id="UP000290439">
    <property type="component" value="Chromosome"/>
</dbReference>
<dbReference type="InterPro" id="IPR000835">
    <property type="entry name" value="HTH_MarR-typ"/>
</dbReference>
<organism evidence="7 8">
    <name type="scientific">Nocardia cyriacigeorgica</name>
    <dbReference type="NCBI Taxonomy" id="135487"/>
    <lineage>
        <taxon>Bacteria</taxon>
        <taxon>Bacillati</taxon>
        <taxon>Actinomycetota</taxon>
        <taxon>Actinomycetes</taxon>
        <taxon>Mycobacteriales</taxon>
        <taxon>Nocardiaceae</taxon>
        <taxon>Nocardia</taxon>
    </lineage>
</organism>
<dbReference type="SUPFAM" id="SSF46785">
    <property type="entry name" value="Winged helix' DNA-binding domain"/>
    <property type="match status" value="1"/>
</dbReference>
<accession>A0A4V6IC67</accession>
<keyword evidence="4" id="KW-0238">DNA-binding</keyword>